<dbReference type="InterPro" id="IPR043502">
    <property type="entry name" value="DNA/RNA_pol_sf"/>
</dbReference>
<dbReference type="EMBL" id="LIHL02000010">
    <property type="protein sequence ID" value="KAF5458495.1"/>
    <property type="molecule type" value="Genomic_DNA"/>
</dbReference>
<dbReference type="Pfam" id="PF07727">
    <property type="entry name" value="RVT_2"/>
    <property type="match status" value="1"/>
</dbReference>
<dbReference type="SUPFAM" id="SSF56672">
    <property type="entry name" value="DNA/RNA polymerases"/>
    <property type="match status" value="1"/>
</dbReference>
<feature type="chain" id="PRO_5033040773" description="Reverse transcriptase Ty1/copia-type domain-containing protein" evidence="1">
    <location>
        <begin position="19"/>
        <end position="347"/>
    </location>
</feature>
<reference evidence="3" key="2">
    <citation type="submission" date="2020-03" db="EMBL/GenBank/DDBJ databases">
        <title>Walnut 2.0.</title>
        <authorList>
            <person name="Marrano A."/>
            <person name="Britton M."/>
            <person name="Zimin A.V."/>
            <person name="Zaini P.A."/>
            <person name="Workman R."/>
            <person name="Puiu D."/>
            <person name="Bianco L."/>
            <person name="Allen B.J."/>
            <person name="Troggio M."/>
            <person name="Leslie C.A."/>
            <person name="Timp W."/>
            <person name="Dendekar A."/>
            <person name="Salzberg S.L."/>
            <person name="Neale D.B."/>
        </authorList>
    </citation>
    <scope>NUCLEOTIDE SEQUENCE</scope>
    <source>
        <tissue evidence="3">Leaves</tissue>
    </source>
</reference>
<accession>A0A833TZL6</accession>
<name>A0A833TZL6_JUGRE</name>
<sequence length="347" mass="38599">MELGNVLVGGLLLGVAKQSFVAVADPCGATVVILLEDRSKAYLVHGSLYRADGSIERDKTRLVAKSNTQTEGLDYSETFSLVAKIAIVRTLLAIATMKDWHLTQLDVNDAFLLGDLSEEVYMVLPPGFHVKGGSQFKHKDIGKLKYFLSLEVTQSPACISLCQRKYFLEILQDAGLLASKLVAFPMEQNIKLSKDVGDLLADPRVYRRLVGRLLYLTLTRPDLCYSINRLSQYMVQRRQPHLQEASRILQYIKGTPGHGLFFSAANSLSLKGFTDSDWASCLDTRRSTSGYCVVLGDSLVSWKTKKQTTISISSTEAKYKSMAYTTCDIIWFLTLLFDFGISHTHSA</sequence>
<keyword evidence="1" id="KW-0732">Signal</keyword>
<feature type="domain" description="Reverse transcriptase Ty1/copia-type" evidence="2">
    <location>
        <begin position="57"/>
        <end position="132"/>
    </location>
</feature>
<evidence type="ECO:0000259" key="2">
    <source>
        <dbReference type="Pfam" id="PF07727"/>
    </source>
</evidence>
<evidence type="ECO:0000313" key="4">
    <source>
        <dbReference type="Proteomes" id="UP000619265"/>
    </source>
</evidence>
<reference evidence="3" key="1">
    <citation type="submission" date="2015-10" db="EMBL/GenBank/DDBJ databases">
        <authorList>
            <person name="Martinez-Garcia P.J."/>
            <person name="Crepeau M.W."/>
            <person name="Puiu D."/>
            <person name="Gonzalez-Ibeas D."/>
            <person name="Whalen J."/>
            <person name="Stevens K."/>
            <person name="Paul R."/>
            <person name="Butterfield T."/>
            <person name="Britton M."/>
            <person name="Reagan R."/>
            <person name="Chakraborty S."/>
            <person name="Walawage S.L."/>
            <person name="Vasquez-Gross H.A."/>
            <person name="Cardeno C."/>
            <person name="Famula R."/>
            <person name="Pratt K."/>
            <person name="Kuruganti S."/>
            <person name="Aradhya M.K."/>
            <person name="Leslie C.A."/>
            <person name="Dandekar A.M."/>
            <person name="Salzberg S.L."/>
            <person name="Wegrzyn J.L."/>
            <person name="Langley C.H."/>
            <person name="Neale D.B."/>
        </authorList>
    </citation>
    <scope>NUCLEOTIDE SEQUENCE</scope>
    <source>
        <tissue evidence="3">Leaves</tissue>
    </source>
</reference>
<feature type="signal peptide" evidence="1">
    <location>
        <begin position="1"/>
        <end position="18"/>
    </location>
</feature>
<dbReference type="PANTHER" id="PTHR11439">
    <property type="entry name" value="GAG-POL-RELATED RETROTRANSPOSON"/>
    <property type="match status" value="1"/>
</dbReference>
<organism evidence="3 4">
    <name type="scientific">Juglans regia</name>
    <name type="common">English walnut</name>
    <dbReference type="NCBI Taxonomy" id="51240"/>
    <lineage>
        <taxon>Eukaryota</taxon>
        <taxon>Viridiplantae</taxon>
        <taxon>Streptophyta</taxon>
        <taxon>Embryophyta</taxon>
        <taxon>Tracheophyta</taxon>
        <taxon>Spermatophyta</taxon>
        <taxon>Magnoliopsida</taxon>
        <taxon>eudicotyledons</taxon>
        <taxon>Gunneridae</taxon>
        <taxon>Pentapetalae</taxon>
        <taxon>rosids</taxon>
        <taxon>fabids</taxon>
        <taxon>Fagales</taxon>
        <taxon>Juglandaceae</taxon>
        <taxon>Juglans</taxon>
    </lineage>
</organism>
<protein>
    <recommendedName>
        <fullName evidence="2">Reverse transcriptase Ty1/copia-type domain-containing protein</fullName>
    </recommendedName>
</protein>
<dbReference type="Gramene" id="Jr10_15570_p1">
    <property type="protein sequence ID" value="cds.Jr10_15570_p1"/>
    <property type="gene ID" value="Jr10_15570"/>
</dbReference>
<evidence type="ECO:0000256" key="1">
    <source>
        <dbReference type="SAM" id="SignalP"/>
    </source>
</evidence>
<dbReference type="AlphaFoldDB" id="A0A833TZL6"/>
<dbReference type="PANTHER" id="PTHR11439:SF498">
    <property type="entry name" value="DNAK FAMILY PROTEIN"/>
    <property type="match status" value="1"/>
</dbReference>
<dbReference type="CDD" id="cd09272">
    <property type="entry name" value="RNase_HI_RT_Ty1"/>
    <property type="match status" value="1"/>
</dbReference>
<dbReference type="InterPro" id="IPR013103">
    <property type="entry name" value="RVT_2"/>
</dbReference>
<comment type="caution">
    <text evidence="3">The sequence shown here is derived from an EMBL/GenBank/DDBJ whole genome shotgun (WGS) entry which is preliminary data.</text>
</comment>
<dbReference type="Proteomes" id="UP000619265">
    <property type="component" value="Unassembled WGS sequence"/>
</dbReference>
<gene>
    <name evidence="3" type="ORF">F2P56_022518</name>
</gene>
<proteinExistence type="predicted"/>
<evidence type="ECO:0000313" key="3">
    <source>
        <dbReference type="EMBL" id="KAF5458495.1"/>
    </source>
</evidence>